<keyword evidence="4" id="KW-1185">Reference proteome</keyword>
<accession>A0AAD2DAW2</accession>
<reference evidence="3" key="1">
    <citation type="submission" date="2023-07" db="EMBL/GenBank/DDBJ databases">
        <authorList>
            <consortium name="AG Swart"/>
            <person name="Singh M."/>
            <person name="Singh A."/>
            <person name="Seah K."/>
            <person name="Emmerich C."/>
        </authorList>
    </citation>
    <scope>NUCLEOTIDE SEQUENCE</scope>
    <source>
        <strain evidence="3">DP1</strain>
    </source>
</reference>
<evidence type="ECO:0000313" key="4">
    <source>
        <dbReference type="Proteomes" id="UP001295684"/>
    </source>
</evidence>
<dbReference type="FunFam" id="3.40.50.1000:FF:000121">
    <property type="entry name" value="Uncharacterized protein"/>
    <property type="match status" value="1"/>
</dbReference>
<dbReference type="SMART" id="SM00577">
    <property type="entry name" value="CPDc"/>
    <property type="match status" value="1"/>
</dbReference>
<feature type="compositionally biased region" description="Basic and acidic residues" evidence="1">
    <location>
        <begin position="64"/>
        <end position="84"/>
    </location>
</feature>
<dbReference type="EMBL" id="CAMPGE010028216">
    <property type="protein sequence ID" value="CAI2385761.1"/>
    <property type="molecule type" value="Genomic_DNA"/>
</dbReference>
<feature type="domain" description="FCP1 homology" evidence="2">
    <location>
        <begin position="490"/>
        <end position="653"/>
    </location>
</feature>
<dbReference type="InterPro" id="IPR050365">
    <property type="entry name" value="TIM50"/>
</dbReference>
<feature type="region of interest" description="Disordered" evidence="1">
    <location>
        <begin position="61"/>
        <end position="88"/>
    </location>
</feature>
<organism evidence="3 4">
    <name type="scientific">Euplotes crassus</name>
    <dbReference type="NCBI Taxonomy" id="5936"/>
    <lineage>
        <taxon>Eukaryota</taxon>
        <taxon>Sar</taxon>
        <taxon>Alveolata</taxon>
        <taxon>Ciliophora</taxon>
        <taxon>Intramacronucleata</taxon>
        <taxon>Spirotrichea</taxon>
        <taxon>Hypotrichia</taxon>
        <taxon>Euplotida</taxon>
        <taxon>Euplotidae</taxon>
        <taxon>Moneuplotes</taxon>
    </lineage>
</organism>
<name>A0AAD2DAW2_EUPCR</name>
<feature type="compositionally biased region" description="Acidic residues" evidence="1">
    <location>
        <begin position="687"/>
        <end position="707"/>
    </location>
</feature>
<comment type="caution">
    <text evidence="3">The sequence shown here is derived from an EMBL/GenBank/DDBJ whole genome shotgun (WGS) entry which is preliminary data.</text>
</comment>
<sequence>MEGSKYGYYRGRKEQEAKDKKITHKRNIIRNEIKVNDVDPIWRKAAQMVANKNNDMVHLTPDSQEIRLRDEDSDSHNSRRESGIKRIKPKIVGNGASNQKYKSIERKVVPNPQRNIRDKVFNGGEEFISPSNLESGFSSCDFHSIDEFSLDKSNISIRQMNFDSNNQRPKYEPRLNNRNNRDPTTFEYNTKKEVNRKDRARVLRNNEAQRRVINICPKVEESKVSYVFKEVSSFDKSIEVPSSFLEPSIVFDEKDGKFGSTVKTNISKYNFKPIYASPASRKSIMKSRMPACGQILPKTNESESLVACSFSDCNQNEASHSESMVKQEPINAVQENEYYNIQPVHNKEESKKKKLKEYLTQVDQNADFKNIISKPKKQTTRSKNDSRIKSGPKGHGSTGGAESSHTPSEEENLDHKEFQIQGPLENDLMNPEMLQSRETEKEEGEEENFSEVHKMHMIQTLQGLLFIKSLEEVSQEEIEDKKIYLPPPDCESKQKVIVFDLDETLVHCLEDFDPQDVDHVLSIEFPGNEVIDAGLNVRPYAIECLKEANKHFQVIVFTASHSCYADAVLDFIDPNRELIQYRMYRDQCVETPQGIYIKDLRMIANRDLKDILLVDNASYSFGYQLDNGIPIIPFYNDKKDRELLHLMQYLKCVISSDDVREQNRKAFQLGELTEKEISEYLKLYSNSDDEDEEAEGEGEYEEEEDSPQEGSRYNQVFESQEYLYGNTNNNEIMIYSDDVSRESGSMRCNY</sequence>
<dbReference type="AlphaFoldDB" id="A0AAD2DAW2"/>
<dbReference type="SUPFAM" id="SSF56784">
    <property type="entry name" value="HAD-like"/>
    <property type="match status" value="1"/>
</dbReference>
<feature type="region of interest" description="Disordered" evidence="1">
    <location>
        <begin position="369"/>
        <end position="413"/>
    </location>
</feature>
<dbReference type="InterPro" id="IPR036412">
    <property type="entry name" value="HAD-like_sf"/>
</dbReference>
<dbReference type="PROSITE" id="PS50969">
    <property type="entry name" value="FCP1"/>
    <property type="match status" value="1"/>
</dbReference>
<protein>
    <recommendedName>
        <fullName evidence="2">FCP1 homology domain-containing protein</fullName>
    </recommendedName>
</protein>
<dbReference type="InterPro" id="IPR011948">
    <property type="entry name" value="Dullard_phosphatase"/>
</dbReference>
<gene>
    <name evidence="3" type="ORF">ECRASSUSDP1_LOCUS27344</name>
</gene>
<evidence type="ECO:0000256" key="1">
    <source>
        <dbReference type="SAM" id="MobiDB-lite"/>
    </source>
</evidence>
<dbReference type="CDD" id="cd07521">
    <property type="entry name" value="HAD_FCP1-like"/>
    <property type="match status" value="1"/>
</dbReference>
<dbReference type="InterPro" id="IPR004274">
    <property type="entry name" value="FCP1_dom"/>
</dbReference>
<dbReference type="Proteomes" id="UP001295684">
    <property type="component" value="Unassembled WGS sequence"/>
</dbReference>
<dbReference type="InterPro" id="IPR023214">
    <property type="entry name" value="HAD_sf"/>
</dbReference>
<proteinExistence type="predicted"/>
<dbReference type="PANTHER" id="PTHR12210">
    <property type="entry name" value="DULLARD PROTEIN PHOSPHATASE"/>
    <property type="match status" value="1"/>
</dbReference>
<dbReference type="NCBIfam" id="TIGR02251">
    <property type="entry name" value="HIF-SF_euk"/>
    <property type="match status" value="1"/>
</dbReference>
<dbReference type="Pfam" id="PF03031">
    <property type="entry name" value="NIF"/>
    <property type="match status" value="1"/>
</dbReference>
<dbReference type="Gene3D" id="3.40.50.1000">
    <property type="entry name" value="HAD superfamily/HAD-like"/>
    <property type="match status" value="1"/>
</dbReference>
<evidence type="ECO:0000259" key="2">
    <source>
        <dbReference type="PROSITE" id="PS50969"/>
    </source>
</evidence>
<feature type="region of interest" description="Disordered" evidence="1">
    <location>
        <begin position="685"/>
        <end position="716"/>
    </location>
</feature>
<evidence type="ECO:0000313" key="3">
    <source>
        <dbReference type="EMBL" id="CAI2385761.1"/>
    </source>
</evidence>
<feature type="region of interest" description="Disordered" evidence="1">
    <location>
        <begin position="161"/>
        <end position="184"/>
    </location>
</feature>
<dbReference type="GO" id="GO:0016791">
    <property type="term" value="F:phosphatase activity"/>
    <property type="evidence" value="ECO:0007669"/>
    <property type="project" value="InterPro"/>
</dbReference>
<feature type="compositionally biased region" description="Basic and acidic residues" evidence="1">
    <location>
        <begin position="169"/>
        <end position="181"/>
    </location>
</feature>